<sequence>RIETIVMAKRKADKTAEADTDQSKKKAPRLKVLSMPTLLRKQQQQIYESNATNSPLLKLPPEIRNRIWHLVLGGRTLHTYTHLRRGVRHVGHSICRVPDDDEAIAKRIVRHNELSGEAEGFQLYHQRHSTCLLSEHSTIRPAPLSLNILRSCRQVHEEGALLPFKLNEFVCVKLNDLAPFLQSIFQAQAHAIETITLACSCIYATVTLAKLLKTKLKGLRELKCFVQMRSWHADLPAFRSHWSATVSQFGGMATASAMVLPYNAEYHRTAPGRSCPREAMRAWAKEIEGDLVAAGR</sequence>
<dbReference type="AlphaFoldDB" id="A0A4U0VSI6"/>
<evidence type="ECO:0000313" key="2">
    <source>
        <dbReference type="EMBL" id="TKA52550.1"/>
    </source>
</evidence>
<evidence type="ECO:0000259" key="1">
    <source>
        <dbReference type="Pfam" id="PF24864"/>
    </source>
</evidence>
<proteinExistence type="predicted"/>
<dbReference type="InterPro" id="IPR056632">
    <property type="entry name" value="DUF7730"/>
</dbReference>
<dbReference type="OrthoDB" id="5413827at2759"/>
<feature type="non-terminal residue" evidence="2">
    <location>
        <position position="1"/>
    </location>
</feature>
<dbReference type="PANTHER" id="PTHR38790">
    <property type="entry name" value="2EXR DOMAIN-CONTAINING PROTEIN-RELATED"/>
    <property type="match status" value="1"/>
</dbReference>
<dbReference type="Pfam" id="PF24864">
    <property type="entry name" value="DUF7730"/>
    <property type="match status" value="1"/>
</dbReference>
<dbReference type="EMBL" id="NAJQ01001813">
    <property type="protein sequence ID" value="TKA52550.1"/>
    <property type="molecule type" value="Genomic_DNA"/>
</dbReference>
<accession>A0A4U0VSI6</accession>
<dbReference type="PANTHER" id="PTHR38790:SF4">
    <property type="entry name" value="2EXR DOMAIN-CONTAINING PROTEIN"/>
    <property type="match status" value="1"/>
</dbReference>
<dbReference type="Proteomes" id="UP000309340">
    <property type="component" value="Unassembled WGS sequence"/>
</dbReference>
<protein>
    <recommendedName>
        <fullName evidence="1">DUF7730 domain-containing protein</fullName>
    </recommendedName>
</protein>
<comment type="caution">
    <text evidence="2">The sequence shown here is derived from an EMBL/GenBank/DDBJ whole genome shotgun (WGS) entry which is preliminary data.</text>
</comment>
<keyword evidence="3" id="KW-1185">Reference proteome</keyword>
<gene>
    <name evidence="2" type="ORF">B0A55_12778</name>
</gene>
<evidence type="ECO:0000313" key="3">
    <source>
        <dbReference type="Proteomes" id="UP000309340"/>
    </source>
</evidence>
<feature type="domain" description="DUF7730" evidence="1">
    <location>
        <begin position="52"/>
        <end position="200"/>
    </location>
</feature>
<organism evidence="2 3">
    <name type="scientific">Friedmanniomyces simplex</name>
    <dbReference type="NCBI Taxonomy" id="329884"/>
    <lineage>
        <taxon>Eukaryota</taxon>
        <taxon>Fungi</taxon>
        <taxon>Dikarya</taxon>
        <taxon>Ascomycota</taxon>
        <taxon>Pezizomycotina</taxon>
        <taxon>Dothideomycetes</taxon>
        <taxon>Dothideomycetidae</taxon>
        <taxon>Mycosphaerellales</taxon>
        <taxon>Teratosphaeriaceae</taxon>
        <taxon>Friedmanniomyces</taxon>
    </lineage>
</organism>
<name>A0A4U0VSI6_9PEZI</name>
<reference evidence="2 3" key="1">
    <citation type="submission" date="2017-03" db="EMBL/GenBank/DDBJ databases">
        <title>Genomes of endolithic fungi from Antarctica.</title>
        <authorList>
            <person name="Coleine C."/>
            <person name="Masonjones S."/>
            <person name="Stajich J.E."/>
        </authorList>
    </citation>
    <scope>NUCLEOTIDE SEQUENCE [LARGE SCALE GENOMIC DNA]</scope>
    <source>
        <strain evidence="2 3">CCFEE 5184</strain>
    </source>
</reference>